<dbReference type="Pfam" id="PF22007">
    <property type="entry name" value="DUF6930"/>
    <property type="match status" value="1"/>
</dbReference>
<evidence type="ECO:0000259" key="1">
    <source>
        <dbReference type="Pfam" id="PF22007"/>
    </source>
</evidence>
<dbReference type="STRING" id="497965.Cyan7822_5225"/>
<reference evidence="4" key="1">
    <citation type="journal article" date="2011" name="MBio">
        <title>Novel metabolic attributes of the genus Cyanothece, comprising a group of unicellular nitrogen-fixing Cyanobacteria.</title>
        <authorList>
            <person name="Bandyopadhyay A."/>
            <person name="Elvitigala T."/>
            <person name="Welsh E."/>
            <person name="Stockel J."/>
            <person name="Liberton M."/>
            <person name="Min H."/>
            <person name="Sherman L.A."/>
            <person name="Pakrasi H.B."/>
        </authorList>
    </citation>
    <scope>NUCLEOTIDE SEQUENCE [LARGE SCALE GENOMIC DNA]</scope>
    <source>
        <strain evidence="4">PCC 7822</strain>
    </source>
</reference>
<evidence type="ECO:0000259" key="2">
    <source>
        <dbReference type="Pfam" id="PF23988"/>
    </source>
</evidence>
<dbReference type="InterPro" id="IPR054216">
    <property type="entry name" value="DUF6930"/>
</dbReference>
<dbReference type="EMBL" id="CP002198">
    <property type="protein sequence ID" value="ADN17106.1"/>
    <property type="molecule type" value="Genomic_DNA"/>
</dbReference>
<name>E0U5Z7_GLOV7</name>
<dbReference type="InterPro" id="IPR055733">
    <property type="entry name" value="DUF7309"/>
</dbReference>
<protein>
    <submittedName>
        <fullName evidence="3">Uncharacterized protein</fullName>
    </submittedName>
</protein>
<keyword evidence="4" id="KW-1185">Reference proteome</keyword>
<dbReference type="Pfam" id="PF23988">
    <property type="entry name" value="DUF7309"/>
    <property type="match status" value="1"/>
</dbReference>
<feature type="domain" description="DUF6930" evidence="1">
    <location>
        <begin position="9"/>
        <end position="134"/>
    </location>
</feature>
<dbReference type="KEGG" id="cyj:Cyan7822_5225"/>
<accession>E0U5Z7</accession>
<proteinExistence type="predicted"/>
<sequence length="549" mass="62176">MNILPQTTRRRLQKIQQIPSVWEGDRRSLSGLKSTLDPNSEGNGECIIWVDGSEGFVRAMDVVSPEMGPEAIVRTLLRAIETPHSPAKPARPQKIVVRSRETQFFLRGALQNLDITIDYVPELPLIDELFRGFEEMNNARPPAIPAAYEPLLRQSAYEIWQAQPWNVLADHDILAIELNSCGIETLYACIMGMLGREYGIILYRSLESLKQFRIAAIEEKSANRLEKAFLSQDCWFLNFESIFDLDDDEDEDEDEDDDFDLADLPTSEIRPLFGSVHPYEGIRPFLDEEESIAIYLGLQAILQFFECHESDLDEETISEIKNTFEVPLPAEDKTEQLISITVSTLPQLSSELIEMIEDSEDDEDNDKLQVPLQDDLVPENSFLSLGMVPWDLIEDIQDRSKIYYQSKEISPKGDGLPVIMIQTSRPKAKELINKILDCGGLESVCFNPGEDPFSGNHYDLGILQMVDGSLYLFGEFLADDPEHIQARRKWENRCQKTQGYCGLIVAMGVTGSSRGNPQLNDMMALFETKAVDSKELAMGVLQLMPQFDF</sequence>
<dbReference type="HOGENOM" id="CLU_498595_0_0_3"/>
<evidence type="ECO:0000313" key="4">
    <source>
        <dbReference type="Proteomes" id="UP000008206"/>
    </source>
</evidence>
<dbReference type="Proteomes" id="UP000008206">
    <property type="component" value="Chromosome"/>
</dbReference>
<organism evidence="3 4">
    <name type="scientific">Gloeothece verrucosa (strain PCC 7822)</name>
    <name type="common">Cyanothece sp. (strain PCC 7822)</name>
    <dbReference type="NCBI Taxonomy" id="497965"/>
    <lineage>
        <taxon>Bacteria</taxon>
        <taxon>Bacillati</taxon>
        <taxon>Cyanobacteriota</taxon>
        <taxon>Cyanophyceae</taxon>
        <taxon>Oscillatoriophycideae</taxon>
        <taxon>Chroococcales</taxon>
        <taxon>Aphanothecaceae</taxon>
        <taxon>Gloeothece</taxon>
        <taxon>Gloeothece verrucosa</taxon>
    </lineage>
</organism>
<evidence type="ECO:0000313" key="3">
    <source>
        <dbReference type="EMBL" id="ADN17106.1"/>
    </source>
</evidence>
<dbReference type="RefSeq" id="WP_013325144.1">
    <property type="nucleotide sequence ID" value="NC_014501.1"/>
</dbReference>
<dbReference type="eggNOG" id="COG3381">
    <property type="taxonomic scope" value="Bacteria"/>
</dbReference>
<gene>
    <name evidence="3" type="ordered locus">Cyan7822_5225</name>
</gene>
<dbReference type="OrthoDB" id="500911at2"/>
<feature type="domain" description="DUF7309" evidence="2">
    <location>
        <begin position="154"/>
        <end position="249"/>
    </location>
</feature>
<dbReference type="AlphaFoldDB" id="E0U5Z7"/>